<comment type="subcellular location">
    <subcellularLocation>
        <location evidence="3">Cytoplasm</location>
    </subcellularLocation>
    <subcellularLocation>
        <location evidence="2">Golgi apparatus</location>
        <location evidence="2">Golgi stack membrane</location>
        <topology evidence="2">Single-pass type II membrane protein</topology>
    </subcellularLocation>
</comment>
<evidence type="ECO:0000256" key="1">
    <source>
        <dbReference type="ARBA" id="ARBA00001911"/>
    </source>
</evidence>
<evidence type="ECO:0000256" key="7">
    <source>
        <dbReference type="ARBA" id="ARBA00022490"/>
    </source>
</evidence>
<dbReference type="InterPro" id="IPR036291">
    <property type="entry name" value="NAD(P)-bd_dom_sf"/>
</dbReference>
<dbReference type="CDD" id="cd05230">
    <property type="entry name" value="UGD_SDR_e"/>
    <property type="match status" value="1"/>
</dbReference>
<name>A0A7S2HLZ5_9STRA</name>
<keyword evidence="14" id="KW-0472">Membrane</keyword>
<organism evidence="19">
    <name type="scientific">Octactis speculum</name>
    <dbReference type="NCBI Taxonomy" id="3111310"/>
    <lineage>
        <taxon>Eukaryota</taxon>
        <taxon>Sar</taxon>
        <taxon>Stramenopiles</taxon>
        <taxon>Ochrophyta</taxon>
        <taxon>Dictyochophyceae</taxon>
        <taxon>Dictyochales</taxon>
        <taxon>Dictyochaceae</taxon>
        <taxon>Octactis</taxon>
    </lineage>
</organism>
<accession>A0A7S2HLZ5</accession>
<dbReference type="Gene3D" id="3.40.50.720">
    <property type="entry name" value="NAD(P)-binding Rossmann-like Domain"/>
    <property type="match status" value="1"/>
</dbReference>
<evidence type="ECO:0000256" key="11">
    <source>
        <dbReference type="ARBA" id="ARBA00022989"/>
    </source>
</evidence>
<reference evidence="19" key="1">
    <citation type="submission" date="2021-01" db="EMBL/GenBank/DDBJ databases">
        <authorList>
            <person name="Corre E."/>
            <person name="Pelletier E."/>
            <person name="Niang G."/>
            <person name="Scheremetjew M."/>
            <person name="Finn R."/>
            <person name="Kale V."/>
            <person name="Holt S."/>
            <person name="Cochrane G."/>
            <person name="Meng A."/>
            <person name="Brown T."/>
            <person name="Cohen L."/>
        </authorList>
    </citation>
    <scope>NUCLEOTIDE SEQUENCE</scope>
    <source>
        <strain evidence="19">CCMP1381</strain>
    </source>
</reference>
<dbReference type="EC" id="4.1.1.35" evidence="6"/>
<dbReference type="GO" id="GO:0048040">
    <property type="term" value="F:UDP-glucuronate decarboxylase activity"/>
    <property type="evidence" value="ECO:0007669"/>
    <property type="project" value="UniProtKB-EC"/>
</dbReference>
<comment type="catalytic activity">
    <reaction evidence="16">
        <text>UDP-alpha-D-glucuronate + H(+) = UDP-alpha-D-xylose + CO2</text>
        <dbReference type="Rhea" id="RHEA:23916"/>
        <dbReference type="ChEBI" id="CHEBI:15378"/>
        <dbReference type="ChEBI" id="CHEBI:16526"/>
        <dbReference type="ChEBI" id="CHEBI:57632"/>
        <dbReference type="ChEBI" id="CHEBI:58052"/>
        <dbReference type="EC" id="4.1.1.35"/>
    </reaction>
</comment>
<keyword evidence="8" id="KW-0812">Transmembrane</keyword>
<evidence type="ECO:0000256" key="4">
    <source>
        <dbReference type="ARBA" id="ARBA00005100"/>
    </source>
</evidence>
<protein>
    <recommendedName>
        <fullName evidence="6">UDP-glucuronate decarboxylase</fullName>
        <ecNumber evidence="6">4.1.1.35</ecNumber>
    </recommendedName>
</protein>
<evidence type="ECO:0000256" key="5">
    <source>
        <dbReference type="ARBA" id="ARBA00007505"/>
    </source>
</evidence>
<dbReference type="UniPathway" id="UPA00796">
    <property type="reaction ID" value="UER00771"/>
</dbReference>
<feature type="region of interest" description="Disordered" evidence="17">
    <location>
        <begin position="428"/>
        <end position="447"/>
    </location>
</feature>
<gene>
    <name evidence="19" type="ORF">DSPE1174_LOCUS32525</name>
</gene>
<keyword evidence="12" id="KW-0520">NAD</keyword>
<dbReference type="GO" id="GO:0042732">
    <property type="term" value="P:D-xylose metabolic process"/>
    <property type="evidence" value="ECO:0007669"/>
    <property type="project" value="InterPro"/>
</dbReference>
<dbReference type="InterPro" id="IPR016040">
    <property type="entry name" value="NAD(P)-bd_dom"/>
</dbReference>
<dbReference type="PANTHER" id="PTHR43078">
    <property type="entry name" value="UDP-GLUCURONIC ACID DECARBOXYLASE-RELATED"/>
    <property type="match status" value="1"/>
</dbReference>
<evidence type="ECO:0000256" key="16">
    <source>
        <dbReference type="ARBA" id="ARBA00051601"/>
    </source>
</evidence>
<feature type="domain" description="NAD(P)-binding" evidence="18">
    <location>
        <begin position="123"/>
        <end position="418"/>
    </location>
</feature>
<dbReference type="EMBL" id="HBGS01062440">
    <property type="protein sequence ID" value="CAD9494332.1"/>
    <property type="molecule type" value="Transcribed_RNA"/>
</dbReference>
<keyword evidence="10" id="KW-0735">Signal-anchor</keyword>
<evidence type="ECO:0000313" key="19">
    <source>
        <dbReference type="EMBL" id="CAD9494332.1"/>
    </source>
</evidence>
<comment type="similarity">
    <text evidence="5">Belongs to the NAD(P)-dependent epimerase/dehydratase family. UDP-glucuronic acid decarboxylase subfamily.</text>
</comment>
<evidence type="ECO:0000256" key="12">
    <source>
        <dbReference type="ARBA" id="ARBA00023027"/>
    </source>
</evidence>
<keyword evidence="15" id="KW-0456">Lyase</keyword>
<keyword evidence="13" id="KW-0333">Golgi apparatus</keyword>
<evidence type="ECO:0000256" key="3">
    <source>
        <dbReference type="ARBA" id="ARBA00004496"/>
    </source>
</evidence>
<evidence type="ECO:0000256" key="15">
    <source>
        <dbReference type="ARBA" id="ARBA00023239"/>
    </source>
</evidence>
<sequence>MLVSRVRPQSKTGGVDHITSIDESKKTIMSVDPMWKKSKFWVAILCSIMLTYLYSSSLSSSVTNKNGEDSDSTADQISNAVNREVRHQIISEITMMKKNMVAVGGQLWPPVGILTESKRKRILVTGGAGFVGSNLVDRLMMEGHEVIVLDNMFTGRKKNVQHWIGHPHFQMIIADVINPVYVEVDQIYHLACPASPPHYQYNPIKTIKTSTEGTLNMLGLAKRVKARMLLTSTSEIYGDPQINPQPETYWGNVNPIGPRSCYDEGKRVAETMMYAYKKQEDVDVRVARIFNTFGPRMHPNDGRVVSNFIIQALQGKPITIYGEGQQTRSFQFVDDLVNGLMKLMNGQYDGPVNLGNPDEYTIAEFASVIQKKIKSNSTIVKLPATEDDPQQRKPDISIAKREIGWHPQVSVEEGLEKTIDYFRSELEQTGEIVPTGPMAARPHPGTS</sequence>
<evidence type="ECO:0000256" key="8">
    <source>
        <dbReference type="ARBA" id="ARBA00022692"/>
    </source>
</evidence>
<evidence type="ECO:0000256" key="9">
    <source>
        <dbReference type="ARBA" id="ARBA00022793"/>
    </source>
</evidence>
<dbReference type="GO" id="GO:0032580">
    <property type="term" value="C:Golgi cisterna membrane"/>
    <property type="evidence" value="ECO:0007669"/>
    <property type="project" value="UniProtKB-SubCell"/>
</dbReference>
<evidence type="ECO:0000256" key="17">
    <source>
        <dbReference type="SAM" id="MobiDB-lite"/>
    </source>
</evidence>
<dbReference type="GO" id="GO:0070403">
    <property type="term" value="F:NAD+ binding"/>
    <property type="evidence" value="ECO:0007669"/>
    <property type="project" value="InterPro"/>
</dbReference>
<dbReference type="FunFam" id="3.40.50.720:FF:000150">
    <property type="entry name" value="UDP-glucuronic acid decarboxylase 6"/>
    <property type="match status" value="1"/>
</dbReference>
<dbReference type="AlphaFoldDB" id="A0A7S2HLZ5"/>
<evidence type="ECO:0000256" key="13">
    <source>
        <dbReference type="ARBA" id="ARBA00023034"/>
    </source>
</evidence>
<evidence type="ECO:0000256" key="6">
    <source>
        <dbReference type="ARBA" id="ARBA00012290"/>
    </source>
</evidence>
<keyword evidence="11" id="KW-1133">Transmembrane helix</keyword>
<evidence type="ECO:0000256" key="2">
    <source>
        <dbReference type="ARBA" id="ARBA00004447"/>
    </source>
</evidence>
<keyword evidence="9" id="KW-0210">Decarboxylase</keyword>
<comment type="cofactor">
    <cofactor evidence="1">
        <name>NAD(+)</name>
        <dbReference type="ChEBI" id="CHEBI:57540"/>
    </cofactor>
</comment>
<evidence type="ECO:0000259" key="18">
    <source>
        <dbReference type="Pfam" id="PF16363"/>
    </source>
</evidence>
<dbReference type="GO" id="GO:0033320">
    <property type="term" value="P:UDP-D-xylose biosynthetic process"/>
    <property type="evidence" value="ECO:0007669"/>
    <property type="project" value="UniProtKB-UniPathway"/>
</dbReference>
<evidence type="ECO:0000256" key="10">
    <source>
        <dbReference type="ARBA" id="ARBA00022968"/>
    </source>
</evidence>
<keyword evidence="7" id="KW-0963">Cytoplasm</keyword>
<dbReference type="InterPro" id="IPR044516">
    <property type="entry name" value="UXS-like"/>
</dbReference>
<dbReference type="PANTHER" id="PTHR43078:SF6">
    <property type="entry name" value="UDP-GLUCURONIC ACID DECARBOXYLASE 1"/>
    <property type="match status" value="1"/>
</dbReference>
<comment type="pathway">
    <text evidence="4">Nucleotide-sugar biosynthesis; UDP-alpha-D-xylose biosynthesis; UDP-alpha-D-xylose from UDP-alpha-D-glucuronate: step 1/1.</text>
</comment>
<proteinExistence type="inferred from homology"/>
<evidence type="ECO:0000256" key="14">
    <source>
        <dbReference type="ARBA" id="ARBA00023136"/>
    </source>
</evidence>
<dbReference type="SUPFAM" id="SSF51735">
    <property type="entry name" value="NAD(P)-binding Rossmann-fold domains"/>
    <property type="match status" value="1"/>
</dbReference>
<dbReference type="Pfam" id="PF16363">
    <property type="entry name" value="GDP_Man_Dehyd"/>
    <property type="match status" value="1"/>
</dbReference>